<sequence>MSQETAPGSPGSEDPDAMAAQLLSQFSGLAAQRIAEPQETRSEERPRGSRSKTHELVSSSLEVVVPIATNLSDYEYLPGHFIVNRILKMNSDDIKNPLYTVRLQSGERQTILLDRSLTSLRTPQMTLDQFMQLENSTEALDQFNPDSDSDDDLATVATHRNGRSRRSLRKIALTGDGAESTEEESGSSGLRSSRRGRSRRGAATSGQYTSYFAVESESEESDSSESSTDELSAPRPNTRRNLRRKTNRNSRTSSSTEHRRNHIEGTRKSSRRLHTRKSMRERHEDDLSEVESTSSRQQKYTGAREVFQELPRDNEFVQRHFACCSTCNYYEDDVDGKGLLVFCQGCSSAYHQLCLGPRASREHLVTKIDEGNFVLQCRRCLGMSHDKHDIRPHLGHCAVCREAGAMSEPLRERLTSKEEQQQRVDHGGTDPVTNIDMAQADNPDNVLFRCTSCQRGFHIEHLPPMNDTDVSANFDQYSIHWQCPDCTKAPGEIEALLAWRPIQSQRDATANISLAELVPEIDKEYLVKWKAKSYFRATWMPGDWVWGHSNHAMIRAFYKSPKSGKPVFEMEDAIPEDNLRVDIIFDVSWSSDADSEEEMNNPEMVKEAFVKFKGLNYEDSVWEVPPKPHETERWEDFVFAFEDWLRRDTIKPPNRQTLKLHFETVRKFDFGRQLLLDSQPELMTSGELMDYQLEGINWLYFMLISQQNAILADDMGLGKTVQVIGLMATLIKKHTCWPFLVVVPNSTVPNWRREIKKWTPDVGVVTYFGSAFARKMANDQEMFPDGTKDLRCHVVIVSYESMVDDEARRVLNKIQWAGLVVDEGQRLKNDKTNLYERLSRMKFDFKVLLTGTPLQNNIRELFNLIQFLDPEKNADDLEEEYGELTSENIRALHKMIQPFFLRRTKAEVLPFLPPMVQIIVPVSMSVVQKKLYKSILGKNPQLIKAICQKQTGHLKRQERHNLNNILMQLRKCLCHPFVYSREIEEVTNDPTLAHQRLVEASGKFQLLNLMLPKLRDRGHRVLIFSQFLENLDMVEDFLTGMELRYCRLDGKLSAREKQQQIDRFNAPDSTYFAFLLSTRSGGVGINLATADTVIIMDPDFNPKQDMQALSRAHRIGQQKTVLVYHLTTPGSVEEKIMEKGKKKMALDHVLIERMEENEDETDLESILRHGAEALFNDDDSGDHSYDSESIDNLLDRSQAEKAEKVAHDQANPTEGPQFSFARVWQKDRNTLEEVGETEDTPVDSTVWEKILLEREQGALEEASRKAETLGRGKRKRPTISYETREEEANDFDGTTSPLNPSPVKIRKIRDGADSDFELQADDHAEETDSDPGVDAMEVDALTPPKKTRPFKRVVYKPPPEQLDLGLDGASDYNPNCIACNRPHPSGQCPVKAAGVENCPLCGLAHFGGRRVCPHLHSKVQIDRMMDALRKSNEPRELVSAAKRYLKGIIGNLAMAERKASGRNSLMPNTTSTPSSAVQSPSLQPPVNPQQMYQAPPVQQATGSPALASSAVASPAIASQAVASQALALDPMFQQPFPNNTLPSPHGGFVQQQQYQSPYQSNPPGGPHRLA</sequence>
<dbReference type="InterPro" id="IPR001650">
    <property type="entry name" value="Helicase_C-like"/>
</dbReference>
<feature type="domain" description="Helicase ATP-binding" evidence="11">
    <location>
        <begin position="700"/>
        <end position="871"/>
    </location>
</feature>
<keyword evidence="14" id="KW-1185">Reference proteome</keyword>
<dbReference type="GO" id="GO:0008270">
    <property type="term" value="F:zinc ion binding"/>
    <property type="evidence" value="ECO:0007669"/>
    <property type="project" value="UniProtKB-KW"/>
</dbReference>
<keyword evidence="5" id="KW-0863">Zinc-finger</keyword>
<keyword evidence="6" id="KW-0378">Hydrolase</keyword>
<keyword evidence="3" id="KW-0479">Metal-binding</keyword>
<feature type="compositionally biased region" description="Basic residues" evidence="10">
    <location>
        <begin position="237"/>
        <end position="248"/>
    </location>
</feature>
<dbReference type="GO" id="GO:0140658">
    <property type="term" value="F:ATP-dependent chromatin remodeler activity"/>
    <property type="evidence" value="ECO:0007669"/>
    <property type="project" value="TreeGrafter"/>
</dbReference>
<dbReference type="CDD" id="cd18793">
    <property type="entry name" value="SF2_C_SNF"/>
    <property type="match status" value="1"/>
</dbReference>
<dbReference type="GO" id="GO:0005524">
    <property type="term" value="F:ATP binding"/>
    <property type="evidence" value="ECO:0007669"/>
    <property type="project" value="UniProtKB-KW"/>
</dbReference>
<dbReference type="GO" id="GO:0042393">
    <property type="term" value="F:histone binding"/>
    <property type="evidence" value="ECO:0007669"/>
    <property type="project" value="TreeGrafter"/>
</dbReference>
<comment type="subunit">
    <text evidence="2">Component of the NuA4 histone acetyltransferase complex.</text>
</comment>
<evidence type="ECO:0000256" key="1">
    <source>
        <dbReference type="ARBA" id="ARBA00004123"/>
    </source>
</evidence>
<dbReference type="Pfam" id="PF18585">
    <property type="entry name" value="zf-CCCH_6"/>
    <property type="match status" value="1"/>
</dbReference>
<feature type="region of interest" description="Disordered" evidence="10">
    <location>
        <begin position="1462"/>
        <end position="1500"/>
    </location>
</feature>
<dbReference type="InterPro" id="IPR056616">
    <property type="entry name" value="Chromo_MIT1"/>
</dbReference>
<feature type="compositionally biased region" description="Polar residues" evidence="10">
    <location>
        <begin position="1488"/>
        <end position="1500"/>
    </location>
</feature>
<comment type="caution">
    <text evidence="13">The sequence shown here is derived from an EMBL/GenBank/DDBJ whole genome shotgun (WGS) entry which is preliminary data.</text>
</comment>
<dbReference type="SUPFAM" id="SSF57903">
    <property type="entry name" value="FYVE/PHD zinc finger"/>
    <property type="match status" value="1"/>
</dbReference>
<dbReference type="GO" id="GO:0016887">
    <property type="term" value="F:ATP hydrolysis activity"/>
    <property type="evidence" value="ECO:0007669"/>
    <property type="project" value="TreeGrafter"/>
</dbReference>
<feature type="compositionally biased region" description="Polar residues" evidence="10">
    <location>
        <begin position="290"/>
        <end position="300"/>
    </location>
</feature>
<dbReference type="Pfam" id="PF23615">
    <property type="entry name" value="Chromo_MIT1"/>
    <property type="match status" value="1"/>
</dbReference>
<feature type="compositionally biased region" description="Low complexity" evidence="10">
    <location>
        <begin position="1550"/>
        <end position="1562"/>
    </location>
</feature>
<dbReference type="InterPro" id="IPR041684">
    <property type="entry name" value="Znf-PHD-like"/>
</dbReference>
<feature type="compositionally biased region" description="Basic and acidic residues" evidence="10">
    <location>
        <begin position="36"/>
        <end position="55"/>
    </location>
</feature>
<dbReference type="SUPFAM" id="SSF52540">
    <property type="entry name" value="P-loop containing nucleoside triphosphate hydrolases"/>
    <property type="match status" value="2"/>
</dbReference>
<dbReference type="InterPro" id="IPR001965">
    <property type="entry name" value="Znf_PHD"/>
</dbReference>
<evidence type="ECO:0000256" key="8">
    <source>
        <dbReference type="ARBA" id="ARBA00022840"/>
    </source>
</evidence>
<dbReference type="Pfam" id="PF00271">
    <property type="entry name" value="Helicase_C"/>
    <property type="match status" value="1"/>
</dbReference>
<keyword evidence="9" id="KW-0539">Nucleus</keyword>
<dbReference type="InterPro" id="IPR000330">
    <property type="entry name" value="SNF2_N"/>
</dbReference>
<evidence type="ECO:0000313" key="14">
    <source>
        <dbReference type="Proteomes" id="UP001149165"/>
    </source>
</evidence>
<evidence type="ECO:0000256" key="7">
    <source>
        <dbReference type="ARBA" id="ARBA00022833"/>
    </source>
</evidence>
<evidence type="ECO:0000256" key="2">
    <source>
        <dbReference type="ARBA" id="ARBA00011353"/>
    </source>
</evidence>
<accession>A0A9W9FZ92</accession>
<name>A0A9W9FZ92_9EURO</name>
<dbReference type="InterPro" id="IPR027417">
    <property type="entry name" value="P-loop_NTPase"/>
</dbReference>
<evidence type="ECO:0000256" key="4">
    <source>
        <dbReference type="ARBA" id="ARBA00022741"/>
    </source>
</evidence>
<keyword evidence="7" id="KW-0862">Zinc</keyword>
<reference evidence="13" key="2">
    <citation type="journal article" date="2023" name="IMA Fungus">
        <title>Comparative genomic study of the Penicillium genus elucidates a diverse pangenome and 15 lateral gene transfer events.</title>
        <authorList>
            <person name="Petersen C."/>
            <person name="Sorensen T."/>
            <person name="Nielsen M.R."/>
            <person name="Sondergaard T.E."/>
            <person name="Sorensen J.L."/>
            <person name="Fitzpatrick D.A."/>
            <person name="Frisvad J.C."/>
            <person name="Nielsen K.L."/>
        </authorList>
    </citation>
    <scope>NUCLEOTIDE SEQUENCE</scope>
    <source>
        <strain evidence="13">IBT 30069</strain>
    </source>
</reference>
<keyword evidence="8" id="KW-0067">ATP-binding</keyword>
<organism evidence="13 14">
    <name type="scientific">Penicillium angulare</name>
    <dbReference type="NCBI Taxonomy" id="116970"/>
    <lineage>
        <taxon>Eukaryota</taxon>
        <taxon>Fungi</taxon>
        <taxon>Dikarya</taxon>
        <taxon>Ascomycota</taxon>
        <taxon>Pezizomycotina</taxon>
        <taxon>Eurotiomycetes</taxon>
        <taxon>Eurotiomycetidae</taxon>
        <taxon>Eurotiales</taxon>
        <taxon>Aspergillaceae</taxon>
        <taxon>Penicillium</taxon>
    </lineage>
</organism>
<evidence type="ECO:0000313" key="13">
    <source>
        <dbReference type="EMBL" id="KAJ5109208.1"/>
    </source>
</evidence>
<dbReference type="GO" id="GO:0005634">
    <property type="term" value="C:nucleus"/>
    <property type="evidence" value="ECO:0007669"/>
    <property type="project" value="UniProtKB-SubCell"/>
</dbReference>
<feature type="compositionally biased region" description="Basic residues" evidence="10">
    <location>
        <begin position="268"/>
        <end position="280"/>
    </location>
</feature>
<proteinExistence type="predicted"/>
<evidence type="ECO:0000256" key="3">
    <source>
        <dbReference type="ARBA" id="ARBA00022723"/>
    </source>
</evidence>
<dbReference type="PROSITE" id="PS51194">
    <property type="entry name" value="HELICASE_CTER"/>
    <property type="match status" value="1"/>
</dbReference>
<dbReference type="PANTHER" id="PTHR45623:SF17">
    <property type="entry name" value="CHROMODOMAIN-HELICASE-DNA-BINDING PROTEIN 3-RELATED"/>
    <property type="match status" value="1"/>
</dbReference>
<evidence type="ECO:0000259" key="11">
    <source>
        <dbReference type="PROSITE" id="PS51192"/>
    </source>
</evidence>
<evidence type="ECO:0008006" key="15">
    <source>
        <dbReference type="Google" id="ProtNLM"/>
    </source>
</evidence>
<dbReference type="GO" id="GO:0003682">
    <property type="term" value="F:chromatin binding"/>
    <property type="evidence" value="ECO:0007669"/>
    <property type="project" value="TreeGrafter"/>
</dbReference>
<dbReference type="InterPro" id="IPR049730">
    <property type="entry name" value="SNF2/RAD54-like_C"/>
</dbReference>
<reference evidence="13" key="1">
    <citation type="submission" date="2022-11" db="EMBL/GenBank/DDBJ databases">
        <authorList>
            <person name="Petersen C."/>
        </authorList>
    </citation>
    <scope>NUCLEOTIDE SEQUENCE</scope>
    <source>
        <strain evidence="13">IBT 30069</strain>
    </source>
</reference>
<feature type="region of interest" description="Disordered" evidence="10">
    <location>
        <begin position="1283"/>
        <end position="1305"/>
    </location>
</feature>
<dbReference type="InterPro" id="IPR040934">
    <property type="entry name" value="Znf-CCCH_6"/>
</dbReference>
<dbReference type="GO" id="GO:0003677">
    <property type="term" value="F:DNA binding"/>
    <property type="evidence" value="ECO:0007669"/>
    <property type="project" value="TreeGrafter"/>
</dbReference>
<feature type="compositionally biased region" description="Basic and acidic residues" evidence="10">
    <location>
        <begin position="256"/>
        <end position="267"/>
    </location>
</feature>
<evidence type="ECO:0000256" key="5">
    <source>
        <dbReference type="ARBA" id="ARBA00022771"/>
    </source>
</evidence>
<dbReference type="InterPro" id="IPR014001">
    <property type="entry name" value="Helicase_ATP-bd"/>
</dbReference>
<dbReference type="EMBL" id="JAPQKH010000003">
    <property type="protein sequence ID" value="KAJ5109208.1"/>
    <property type="molecule type" value="Genomic_DNA"/>
</dbReference>
<dbReference type="PANTHER" id="PTHR45623">
    <property type="entry name" value="CHROMODOMAIN-HELICASE-DNA-BINDING PROTEIN 3-RELATED-RELATED"/>
    <property type="match status" value="1"/>
</dbReference>
<dbReference type="InterPro" id="IPR016197">
    <property type="entry name" value="Chromo-like_dom_sf"/>
</dbReference>
<feature type="region of interest" description="Disordered" evidence="10">
    <location>
        <begin position="31"/>
        <end position="56"/>
    </location>
</feature>
<comment type="subcellular location">
    <subcellularLocation>
        <location evidence="1">Nucleus</location>
    </subcellularLocation>
</comment>
<feature type="region of interest" description="Disordered" evidence="10">
    <location>
        <begin position="140"/>
        <end position="301"/>
    </location>
</feature>
<evidence type="ECO:0000256" key="10">
    <source>
        <dbReference type="SAM" id="MobiDB-lite"/>
    </source>
</evidence>
<dbReference type="PROSITE" id="PS51192">
    <property type="entry name" value="HELICASE_ATP_BIND_1"/>
    <property type="match status" value="1"/>
</dbReference>
<evidence type="ECO:0000256" key="9">
    <source>
        <dbReference type="ARBA" id="ARBA00023242"/>
    </source>
</evidence>
<feature type="compositionally biased region" description="Polar residues" evidence="10">
    <location>
        <begin position="1462"/>
        <end position="1481"/>
    </location>
</feature>
<dbReference type="Pfam" id="PF15446">
    <property type="entry name" value="zf-PHD-like"/>
    <property type="match status" value="1"/>
</dbReference>
<feature type="region of interest" description="Disordered" evidence="10">
    <location>
        <begin position="1532"/>
        <end position="1570"/>
    </location>
</feature>
<protein>
    <recommendedName>
        <fullName evidence="15">Zinc finger, PHD-type</fullName>
    </recommendedName>
</protein>
<dbReference type="Gene3D" id="3.40.50.10810">
    <property type="entry name" value="Tandem AAA-ATPase domain"/>
    <property type="match status" value="1"/>
</dbReference>
<evidence type="ECO:0000259" key="12">
    <source>
        <dbReference type="PROSITE" id="PS51194"/>
    </source>
</evidence>
<evidence type="ECO:0000256" key="6">
    <source>
        <dbReference type="ARBA" id="ARBA00022801"/>
    </source>
</evidence>
<feature type="compositionally biased region" description="Basic residues" evidence="10">
    <location>
        <begin position="160"/>
        <end position="169"/>
    </location>
</feature>
<dbReference type="SUPFAM" id="SSF54160">
    <property type="entry name" value="Chromo domain-like"/>
    <property type="match status" value="1"/>
</dbReference>
<dbReference type="SMART" id="SM00249">
    <property type="entry name" value="PHD"/>
    <property type="match status" value="2"/>
</dbReference>
<dbReference type="SMART" id="SM00487">
    <property type="entry name" value="DEXDc"/>
    <property type="match status" value="1"/>
</dbReference>
<dbReference type="Gene3D" id="3.30.40.10">
    <property type="entry name" value="Zinc/RING finger domain, C3HC4 (zinc finger)"/>
    <property type="match status" value="1"/>
</dbReference>
<gene>
    <name evidence="13" type="ORF">N7456_005883</name>
</gene>
<dbReference type="Pfam" id="PF00176">
    <property type="entry name" value="SNF2-rel_dom"/>
    <property type="match status" value="1"/>
</dbReference>
<dbReference type="InterPro" id="IPR013083">
    <property type="entry name" value="Znf_RING/FYVE/PHD"/>
</dbReference>
<dbReference type="SMART" id="SM00490">
    <property type="entry name" value="HELICc"/>
    <property type="match status" value="1"/>
</dbReference>
<dbReference type="InterPro" id="IPR011011">
    <property type="entry name" value="Znf_FYVE_PHD"/>
</dbReference>
<keyword evidence="4" id="KW-0547">Nucleotide-binding</keyword>
<dbReference type="GO" id="GO:0000785">
    <property type="term" value="C:chromatin"/>
    <property type="evidence" value="ECO:0007669"/>
    <property type="project" value="TreeGrafter"/>
</dbReference>
<dbReference type="OrthoDB" id="5857104at2759"/>
<dbReference type="Proteomes" id="UP001149165">
    <property type="component" value="Unassembled WGS sequence"/>
</dbReference>
<feature type="domain" description="Helicase C-terminal" evidence="12">
    <location>
        <begin position="1006"/>
        <end position="1162"/>
    </location>
</feature>
<dbReference type="Gene3D" id="3.40.50.300">
    <property type="entry name" value="P-loop containing nucleotide triphosphate hydrolases"/>
    <property type="match status" value="1"/>
</dbReference>
<dbReference type="InterPro" id="IPR038718">
    <property type="entry name" value="SNF2-like_sf"/>
</dbReference>